<feature type="compositionally biased region" description="Basic and acidic residues" evidence="11">
    <location>
        <begin position="99"/>
        <end position="110"/>
    </location>
</feature>
<protein>
    <submittedName>
        <fullName evidence="13">Uncharacterized protein</fullName>
    </submittedName>
</protein>
<dbReference type="PANTHER" id="PTHR28388:SF1">
    <property type="entry name" value="TRANSMEMBRANE PROTEIN 237"/>
    <property type="match status" value="1"/>
</dbReference>
<evidence type="ECO:0000256" key="8">
    <source>
        <dbReference type="ARBA" id="ARBA00023136"/>
    </source>
</evidence>
<evidence type="ECO:0000256" key="4">
    <source>
        <dbReference type="ARBA" id="ARBA00022692"/>
    </source>
</evidence>
<evidence type="ECO:0000256" key="1">
    <source>
        <dbReference type="ARBA" id="ARBA00004138"/>
    </source>
</evidence>
<organism evidence="13 14">
    <name type="scientific">Polyplax serrata</name>
    <name type="common">Common mouse louse</name>
    <dbReference type="NCBI Taxonomy" id="468196"/>
    <lineage>
        <taxon>Eukaryota</taxon>
        <taxon>Metazoa</taxon>
        <taxon>Ecdysozoa</taxon>
        <taxon>Arthropoda</taxon>
        <taxon>Hexapoda</taxon>
        <taxon>Insecta</taxon>
        <taxon>Pterygota</taxon>
        <taxon>Neoptera</taxon>
        <taxon>Paraneoptera</taxon>
        <taxon>Psocodea</taxon>
        <taxon>Troctomorpha</taxon>
        <taxon>Phthiraptera</taxon>
        <taxon>Anoplura</taxon>
        <taxon>Polyplacidae</taxon>
        <taxon>Polyplax</taxon>
    </lineage>
</organism>
<dbReference type="InterPro" id="IPR029409">
    <property type="entry name" value="TMEM237"/>
</dbReference>
<evidence type="ECO:0000256" key="9">
    <source>
        <dbReference type="ARBA" id="ARBA00023273"/>
    </source>
</evidence>
<feature type="compositionally biased region" description="Basic and acidic residues" evidence="11">
    <location>
        <begin position="130"/>
        <end position="167"/>
    </location>
</feature>
<comment type="similarity">
    <text evidence="3">Belongs to the TMEM237 family.</text>
</comment>
<keyword evidence="6 12" id="KW-1133">Transmembrane helix</keyword>
<comment type="caution">
    <text evidence="13">The sequence shown here is derived from an EMBL/GenBank/DDBJ whole genome shotgun (WGS) entry which is preliminary data.</text>
</comment>
<feature type="compositionally biased region" description="Basic and acidic residues" evidence="11">
    <location>
        <begin position="197"/>
        <end position="211"/>
    </location>
</feature>
<dbReference type="AlphaFoldDB" id="A0AAN8PTJ8"/>
<comment type="subcellular location">
    <subcellularLocation>
        <location evidence="1">Cell projection</location>
        <location evidence="1">Cilium</location>
    </subcellularLocation>
    <subcellularLocation>
        <location evidence="2">Membrane</location>
        <topology evidence="2">Multi-pass membrane protein</topology>
    </subcellularLocation>
</comment>
<feature type="transmembrane region" description="Helical" evidence="12">
    <location>
        <begin position="394"/>
        <end position="418"/>
    </location>
</feature>
<name>A0AAN8PTJ8_POLSC</name>
<evidence type="ECO:0000256" key="7">
    <source>
        <dbReference type="ARBA" id="ARBA00023069"/>
    </source>
</evidence>
<evidence type="ECO:0000256" key="10">
    <source>
        <dbReference type="ARBA" id="ARBA00025631"/>
    </source>
</evidence>
<dbReference type="Pfam" id="PF15383">
    <property type="entry name" value="TMEM237"/>
    <property type="match status" value="1"/>
</dbReference>
<feature type="transmembrane region" description="Helical" evidence="12">
    <location>
        <begin position="538"/>
        <end position="557"/>
    </location>
</feature>
<keyword evidence="8 12" id="KW-0472">Membrane</keyword>
<feature type="region of interest" description="Disordered" evidence="11">
    <location>
        <begin position="1"/>
        <end position="30"/>
    </location>
</feature>
<evidence type="ECO:0000313" key="14">
    <source>
        <dbReference type="Proteomes" id="UP001372834"/>
    </source>
</evidence>
<dbReference type="GO" id="GO:0035869">
    <property type="term" value="C:ciliary transition zone"/>
    <property type="evidence" value="ECO:0007669"/>
    <property type="project" value="TreeGrafter"/>
</dbReference>
<comment type="function">
    <text evidence="10">Component of the transition zone in primary cilia. Required for ciliogenesis.</text>
</comment>
<keyword evidence="4 12" id="KW-0812">Transmembrane</keyword>
<feature type="transmembrane region" description="Helical" evidence="12">
    <location>
        <begin position="467"/>
        <end position="489"/>
    </location>
</feature>
<sequence length="575" mass="66148">MADSAARKERRRKRNENNALGNTDEKSTGNFRVVTNEMRSTEKLFRRDTYVLTKNKTDMDVISIDDATEELNVSGFDGQPTTKHASETSVLTYNIEEPNHDTFNVEKPGTENRPVPAPRMTKSSMASEKLSSDTDRDVAEIDLDDVRVKSDSESKSTRPNTEPKEMVPSESEPSVVIPVPKPRKRVLVSQNNLVESPKPEAKTEIPERSEREDDCDKQDKETVPEKSELPLIENLEKEYVLKSEKEIRENLKTHKKLRIADLVEKKDGKKTKKPKGKKTGHVFSSIMKLEKTKIPKIASILKDLKDLETKEATEKVEAGEDNVDFQIDSPRYPESVHNQQIYVQNKNGFFVMEREDVLKSGSDGEKYSSNDRSMENSTVKTAIFFQKYWSRTMMYFHGILAGFAFGHTAMVTAIMMHFNYDPKSFIDLYSRLSLKIHYIFYSLTTFCIVSCFDRVDIGHINRKHWKTAWKVPSMWSILAIYIISFALTFTNHKTQARFDAYQYIQGNDTEDKIWNAQVPNEIQVGLLTWFHTIWARDALLLVAWLIISLTKFSDFLCGHLNNMVKYSEVTVDVKQ</sequence>
<keyword evidence="5" id="KW-0970">Cilium biogenesis/degradation</keyword>
<keyword evidence="9" id="KW-0966">Cell projection</keyword>
<keyword evidence="7" id="KW-0969">Cilium</keyword>
<evidence type="ECO:0000256" key="3">
    <source>
        <dbReference type="ARBA" id="ARBA00008783"/>
    </source>
</evidence>
<dbReference type="Proteomes" id="UP001372834">
    <property type="component" value="Unassembled WGS sequence"/>
</dbReference>
<evidence type="ECO:0000256" key="6">
    <source>
        <dbReference type="ARBA" id="ARBA00022989"/>
    </source>
</evidence>
<dbReference type="PANTHER" id="PTHR28388">
    <property type="entry name" value="TRANSMEMBRANE PROTEIN 237"/>
    <property type="match status" value="1"/>
</dbReference>
<accession>A0AAN8PTJ8</accession>
<evidence type="ECO:0000256" key="12">
    <source>
        <dbReference type="SAM" id="Phobius"/>
    </source>
</evidence>
<feature type="compositionally biased region" description="Basic and acidic residues" evidence="11">
    <location>
        <begin position="217"/>
        <end position="228"/>
    </location>
</feature>
<feature type="transmembrane region" description="Helical" evidence="12">
    <location>
        <begin position="438"/>
        <end position="455"/>
    </location>
</feature>
<feature type="region of interest" description="Disordered" evidence="11">
    <location>
        <begin position="99"/>
        <end position="228"/>
    </location>
</feature>
<evidence type="ECO:0000313" key="13">
    <source>
        <dbReference type="EMBL" id="KAK6619493.1"/>
    </source>
</evidence>
<dbReference type="GO" id="GO:0060271">
    <property type="term" value="P:cilium assembly"/>
    <property type="evidence" value="ECO:0007669"/>
    <property type="project" value="TreeGrafter"/>
</dbReference>
<proteinExistence type="inferred from homology"/>
<dbReference type="GO" id="GO:0016020">
    <property type="term" value="C:membrane"/>
    <property type="evidence" value="ECO:0007669"/>
    <property type="project" value="UniProtKB-SubCell"/>
</dbReference>
<evidence type="ECO:0000256" key="5">
    <source>
        <dbReference type="ARBA" id="ARBA00022794"/>
    </source>
</evidence>
<gene>
    <name evidence="13" type="ORF">RUM43_012250</name>
</gene>
<evidence type="ECO:0000256" key="11">
    <source>
        <dbReference type="SAM" id="MobiDB-lite"/>
    </source>
</evidence>
<dbReference type="EMBL" id="JAWJWE010000040">
    <property type="protein sequence ID" value="KAK6619493.1"/>
    <property type="molecule type" value="Genomic_DNA"/>
</dbReference>
<reference evidence="13 14" key="1">
    <citation type="submission" date="2023-10" db="EMBL/GenBank/DDBJ databases">
        <title>Genomes of two closely related lineages of the louse Polyplax serrata with different host specificities.</title>
        <authorList>
            <person name="Martinu J."/>
            <person name="Tarabai H."/>
            <person name="Stefka J."/>
            <person name="Hypsa V."/>
        </authorList>
    </citation>
    <scope>NUCLEOTIDE SEQUENCE [LARGE SCALE GENOMIC DNA]</scope>
    <source>
        <strain evidence="13">HR10_N</strain>
    </source>
</reference>
<evidence type="ECO:0000256" key="2">
    <source>
        <dbReference type="ARBA" id="ARBA00004141"/>
    </source>
</evidence>